<feature type="compositionally biased region" description="Acidic residues" evidence="3">
    <location>
        <begin position="576"/>
        <end position="631"/>
    </location>
</feature>
<accession>A0A0L0DRS8</accession>
<evidence type="ECO:0000259" key="5">
    <source>
        <dbReference type="Pfam" id="PF21674"/>
    </source>
</evidence>
<keyword evidence="7" id="KW-1185">Reference proteome</keyword>
<dbReference type="eggNOG" id="KOG1937">
    <property type="taxonomic scope" value="Eukaryota"/>
</dbReference>
<reference evidence="6 7" key="1">
    <citation type="submission" date="2010-05" db="EMBL/GenBank/DDBJ databases">
        <title>The Genome Sequence of Thecamonas trahens ATCC 50062.</title>
        <authorList>
            <consortium name="The Broad Institute Genome Sequencing Platform"/>
            <person name="Russ C."/>
            <person name="Cuomo C."/>
            <person name="Shea T."/>
            <person name="Young S.K."/>
            <person name="Zeng Q."/>
            <person name="Koehrsen M."/>
            <person name="Haas B."/>
            <person name="Borodovsky M."/>
            <person name="Guigo R."/>
            <person name="Alvarado L."/>
            <person name="Berlin A."/>
            <person name="Bochicchio J."/>
            <person name="Borenstein D."/>
            <person name="Chapman S."/>
            <person name="Chen Z."/>
            <person name="Freedman E."/>
            <person name="Gellesch M."/>
            <person name="Goldberg J."/>
            <person name="Griggs A."/>
            <person name="Gujja S."/>
            <person name="Heilman E."/>
            <person name="Heiman D."/>
            <person name="Hepburn T."/>
            <person name="Howarth C."/>
            <person name="Jen D."/>
            <person name="Larson L."/>
            <person name="Mehta T."/>
            <person name="Park D."/>
            <person name="Pearson M."/>
            <person name="Roberts A."/>
            <person name="Saif S."/>
            <person name="Shenoy N."/>
            <person name="Sisk P."/>
            <person name="Stolte C."/>
            <person name="Sykes S."/>
            <person name="Thomson T."/>
            <person name="Walk T."/>
            <person name="White J."/>
            <person name="Yandava C."/>
            <person name="Burger G."/>
            <person name="Gray M.W."/>
            <person name="Holland P.W.H."/>
            <person name="King N."/>
            <person name="Lang F.B.F."/>
            <person name="Roger A.J."/>
            <person name="Ruiz-Trillo I."/>
            <person name="Lander E."/>
            <person name="Nusbaum C."/>
        </authorList>
    </citation>
    <scope>NUCLEOTIDE SEQUENCE [LARGE SCALE GENOMIC DNA]</scope>
    <source>
        <strain evidence="6 7">ATCC 50062</strain>
    </source>
</reference>
<evidence type="ECO:0000259" key="4">
    <source>
        <dbReference type="Pfam" id="PF05667"/>
    </source>
</evidence>
<gene>
    <name evidence="6" type="ORF">AMSG_10189</name>
</gene>
<dbReference type="PANTHER" id="PTHR15668:SF4">
    <property type="entry name" value="COILED-COIL DOMAIN-CONTAINING PROTEIN 22"/>
    <property type="match status" value="1"/>
</dbReference>
<organism evidence="6 7">
    <name type="scientific">Thecamonas trahens ATCC 50062</name>
    <dbReference type="NCBI Taxonomy" id="461836"/>
    <lineage>
        <taxon>Eukaryota</taxon>
        <taxon>Apusozoa</taxon>
        <taxon>Apusomonadida</taxon>
        <taxon>Apusomonadidae</taxon>
        <taxon>Thecamonas</taxon>
    </lineage>
</organism>
<feature type="domain" description="CCDC22 coiled-coil" evidence="4">
    <location>
        <begin position="90"/>
        <end position="528"/>
    </location>
</feature>
<evidence type="ECO:0000256" key="3">
    <source>
        <dbReference type="SAM" id="MobiDB-lite"/>
    </source>
</evidence>
<name>A0A0L0DRS8_THETB</name>
<dbReference type="InterPro" id="IPR008530">
    <property type="entry name" value="CCDC22"/>
</dbReference>
<dbReference type="InterPro" id="IPR048348">
    <property type="entry name" value="CCDC22_CC"/>
</dbReference>
<keyword evidence="2" id="KW-0175">Coiled coil</keyword>
<dbReference type="Pfam" id="PF21674">
    <property type="entry name" value="CCDC22_N"/>
    <property type="match status" value="1"/>
</dbReference>
<evidence type="ECO:0000256" key="2">
    <source>
        <dbReference type="SAM" id="Coils"/>
    </source>
</evidence>
<dbReference type="OrthoDB" id="10266736at2759"/>
<dbReference type="RefSeq" id="XP_013753397.1">
    <property type="nucleotide sequence ID" value="XM_013897943.1"/>
</dbReference>
<proteinExistence type="inferred from homology"/>
<sequence length="631" mass="70173">MSAKVRLCNAMAEAVKELGYRGEIGYASIIYTHEKEIRELFVWLTSHMQEVGGVAPEAAQAAPDPGSDSRAQLMRAVKSRVNALVKRESWRSPRLPRRASMVQRGSGATFKVATARLYAPGRYKGKKNAAVLRYLRRYLPLVTLQPPDTMDVAPSIMEDNVTQVLQKADVENEWNTAGLESGLTQAQYWATKKQALMSSFASDIHKAVLLKKPSLESESKGALRATHQSLFVLSSMFKTGKSNPAQAAVAKEADAEPVETEEQVAAKRAAILSDLQAEEDELSYNISDANRRIAALDAELHTLQERFKTEVAKKKELEAAYMFEKRVFDALDDPEPAIAELTAKVAAMRKALVELAGKWELRRAPLVAKIRELKSGEGDTMIEINALMGAIRDIRDAMKGVMDEGREQEAIYQGLLAEYKALPKDITRSHYTKRILDIVAQVRKQKVDIDKVLIDTRALQRDINTVTEKLKRSFAITDELIYEDAPNDKDAKASYRALASLHSRFDELIETVRSIGHLGNEIRDLEAKHAKLADANASLQVDRLEADYEAIRSENKQLIARLKAIAEGLDDPGANADDDADADDDEYDDTDADYDEVEYEYEEVDDDDLFAAGDDADDDADDPDGDDDSDE</sequence>
<dbReference type="GeneID" id="25568473"/>
<feature type="coiled-coil region" evidence="2">
    <location>
        <begin position="272"/>
        <end position="358"/>
    </location>
</feature>
<evidence type="ECO:0000256" key="1">
    <source>
        <dbReference type="ARBA" id="ARBA00006438"/>
    </source>
</evidence>
<evidence type="ECO:0000313" key="7">
    <source>
        <dbReference type="Proteomes" id="UP000054408"/>
    </source>
</evidence>
<protein>
    <submittedName>
        <fullName evidence="6">Coiled-coil domain-containing protein 22</fullName>
    </submittedName>
</protein>
<dbReference type="PANTHER" id="PTHR15668">
    <property type="entry name" value="JM1 PROTEIN"/>
    <property type="match status" value="1"/>
</dbReference>
<dbReference type="Proteomes" id="UP000054408">
    <property type="component" value="Unassembled WGS sequence"/>
</dbReference>
<feature type="coiled-coil region" evidence="2">
    <location>
        <begin position="522"/>
        <end position="561"/>
    </location>
</feature>
<dbReference type="EMBL" id="GL349493">
    <property type="protein sequence ID" value="KNC54947.1"/>
    <property type="molecule type" value="Genomic_DNA"/>
</dbReference>
<dbReference type="OMA" id="KFEQHIQ"/>
<dbReference type="GO" id="GO:0097602">
    <property type="term" value="F:cullin family protein binding"/>
    <property type="evidence" value="ECO:0007669"/>
    <property type="project" value="TreeGrafter"/>
</dbReference>
<evidence type="ECO:0000313" key="6">
    <source>
        <dbReference type="EMBL" id="KNC54947.1"/>
    </source>
</evidence>
<dbReference type="Pfam" id="PF05667">
    <property type="entry name" value="CCDC22_CC"/>
    <property type="match status" value="1"/>
</dbReference>
<dbReference type="GO" id="GO:2000060">
    <property type="term" value="P:positive regulation of ubiquitin-dependent protein catabolic process"/>
    <property type="evidence" value="ECO:0007669"/>
    <property type="project" value="TreeGrafter"/>
</dbReference>
<feature type="domain" description="CCDC22 N-terminal" evidence="5">
    <location>
        <begin position="1"/>
        <end position="48"/>
    </location>
</feature>
<comment type="similarity">
    <text evidence="1">Belongs to the CCDC22 family.</text>
</comment>
<dbReference type="AlphaFoldDB" id="A0A0L0DRS8"/>
<dbReference type="STRING" id="461836.A0A0L0DRS8"/>
<dbReference type="InterPro" id="IPR048349">
    <property type="entry name" value="CCDC22_N"/>
</dbReference>
<feature type="region of interest" description="Disordered" evidence="3">
    <location>
        <begin position="569"/>
        <end position="631"/>
    </location>
</feature>